<comment type="caution">
    <text evidence="3">The sequence shown here is derived from an EMBL/GenBank/DDBJ whole genome shotgun (WGS) entry which is preliminary data.</text>
</comment>
<dbReference type="Proteomes" id="UP001304298">
    <property type="component" value="Unassembled WGS sequence"/>
</dbReference>
<dbReference type="Pfam" id="PF00107">
    <property type="entry name" value="ADH_zinc_N"/>
    <property type="match status" value="1"/>
</dbReference>
<dbReference type="InterPro" id="IPR011032">
    <property type="entry name" value="GroES-like_sf"/>
</dbReference>
<dbReference type="PANTHER" id="PTHR44154">
    <property type="entry name" value="QUINONE OXIDOREDUCTASE"/>
    <property type="match status" value="1"/>
</dbReference>
<evidence type="ECO:0000256" key="1">
    <source>
        <dbReference type="ARBA" id="ARBA00022857"/>
    </source>
</evidence>
<protein>
    <submittedName>
        <fullName evidence="3">NADP-dependent oxidoreductase</fullName>
        <ecNumber evidence="3">1.-.-.-</ecNumber>
    </submittedName>
</protein>
<sequence length="300" mass="30718">MRAITFAEYGGPDVLKLSEVPTPEPGPGQVRVAVRAAGINPLDWKIRGGGMAQNFPVDFPHTPGFEVAGVVDAVGDGAGFAVGDEVFGWSETGSYAEYALGKTLAPKPASLSWADAVALPVAGETALRVLNLLEVREGETLLIHGASGTVGRFAAQVAIAKGLTVLGTGGSRSLDDLKSLGVVPILYGDGWEERVREAASGSVDAVFDTSGHGVLPGSVELRGSQDRIITIADAAAFELGLTFSSGGEQSREVLEGIAGWVTDRGVTIAHGKSYPLADAAAAQTESEGGHPGGKLTLTVS</sequence>
<dbReference type="Gene3D" id="3.90.180.10">
    <property type="entry name" value="Medium-chain alcohol dehydrogenases, catalytic domain"/>
    <property type="match status" value="1"/>
</dbReference>
<name>A0ABU5RF84_9PSEU</name>
<dbReference type="InterPro" id="IPR051603">
    <property type="entry name" value="Zinc-ADH_QOR/CCCR"/>
</dbReference>
<dbReference type="CDD" id="cd05289">
    <property type="entry name" value="MDR_like_2"/>
    <property type="match status" value="1"/>
</dbReference>
<gene>
    <name evidence="3" type="ORF">VA596_32160</name>
</gene>
<dbReference type="GO" id="GO:0016491">
    <property type="term" value="F:oxidoreductase activity"/>
    <property type="evidence" value="ECO:0007669"/>
    <property type="project" value="UniProtKB-KW"/>
</dbReference>
<dbReference type="PANTHER" id="PTHR44154:SF1">
    <property type="entry name" value="QUINONE OXIDOREDUCTASE"/>
    <property type="match status" value="1"/>
</dbReference>
<dbReference type="RefSeq" id="WP_323331962.1">
    <property type="nucleotide sequence ID" value="NZ_JAYFSI010000008.1"/>
</dbReference>
<dbReference type="EMBL" id="JAYFSI010000008">
    <property type="protein sequence ID" value="MEA5364224.1"/>
    <property type="molecule type" value="Genomic_DNA"/>
</dbReference>
<dbReference type="InterPro" id="IPR020843">
    <property type="entry name" value="ER"/>
</dbReference>
<keyword evidence="3" id="KW-0560">Oxidoreductase</keyword>
<evidence type="ECO:0000313" key="3">
    <source>
        <dbReference type="EMBL" id="MEA5364224.1"/>
    </source>
</evidence>
<evidence type="ECO:0000259" key="2">
    <source>
        <dbReference type="SMART" id="SM00829"/>
    </source>
</evidence>
<dbReference type="Pfam" id="PF08240">
    <property type="entry name" value="ADH_N"/>
    <property type="match status" value="1"/>
</dbReference>
<evidence type="ECO:0000313" key="4">
    <source>
        <dbReference type="Proteomes" id="UP001304298"/>
    </source>
</evidence>
<dbReference type="InterPro" id="IPR013149">
    <property type="entry name" value="ADH-like_C"/>
</dbReference>
<organism evidence="3 4">
    <name type="scientific">Amycolatopsis heterodermiae</name>
    <dbReference type="NCBI Taxonomy" id="3110235"/>
    <lineage>
        <taxon>Bacteria</taxon>
        <taxon>Bacillati</taxon>
        <taxon>Actinomycetota</taxon>
        <taxon>Actinomycetes</taxon>
        <taxon>Pseudonocardiales</taxon>
        <taxon>Pseudonocardiaceae</taxon>
        <taxon>Amycolatopsis</taxon>
    </lineage>
</organism>
<dbReference type="EC" id="1.-.-.-" evidence="3"/>
<dbReference type="SMART" id="SM00829">
    <property type="entry name" value="PKS_ER"/>
    <property type="match status" value="1"/>
</dbReference>
<proteinExistence type="predicted"/>
<reference evidence="3 4" key="1">
    <citation type="submission" date="2023-12" db="EMBL/GenBank/DDBJ databases">
        <title>Amycolatopsis sp. V23-08.</title>
        <authorList>
            <person name="Somphong A."/>
        </authorList>
    </citation>
    <scope>NUCLEOTIDE SEQUENCE [LARGE SCALE GENOMIC DNA]</scope>
    <source>
        <strain evidence="3 4">V23-08</strain>
    </source>
</reference>
<dbReference type="SUPFAM" id="SSF50129">
    <property type="entry name" value="GroES-like"/>
    <property type="match status" value="1"/>
</dbReference>
<dbReference type="SUPFAM" id="SSF51735">
    <property type="entry name" value="NAD(P)-binding Rossmann-fold domains"/>
    <property type="match status" value="1"/>
</dbReference>
<dbReference type="Gene3D" id="3.40.50.720">
    <property type="entry name" value="NAD(P)-binding Rossmann-like Domain"/>
    <property type="match status" value="1"/>
</dbReference>
<keyword evidence="1" id="KW-0521">NADP</keyword>
<accession>A0ABU5RF84</accession>
<feature type="domain" description="Enoyl reductase (ER)" evidence="2">
    <location>
        <begin position="10"/>
        <end position="297"/>
    </location>
</feature>
<dbReference type="InterPro" id="IPR036291">
    <property type="entry name" value="NAD(P)-bd_dom_sf"/>
</dbReference>
<dbReference type="InterPro" id="IPR013154">
    <property type="entry name" value="ADH-like_N"/>
</dbReference>
<keyword evidence="4" id="KW-1185">Reference proteome</keyword>